<organism evidence="4 5">
    <name type="scientific">Tabrizicola piscis</name>
    <dbReference type="NCBI Taxonomy" id="2494374"/>
    <lineage>
        <taxon>Bacteria</taxon>
        <taxon>Pseudomonadati</taxon>
        <taxon>Pseudomonadota</taxon>
        <taxon>Alphaproteobacteria</taxon>
        <taxon>Rhodobacterales</taxon>
        <taxon>Paracoccaceae</taxon>
        <taxon>Tabrizicola</taxon>
    </lineage>
</organism>
<dbReference type="InterPro" id="IPR029039">
    <property type="entry name" value="Flavoprotein-like_sf"/>
</dbReference>
<gene>
    <name evidence="4" type="ORF">EI545_18620</name>
</gene>
<dbReference type="InterPro" id="IPR051545">
    <property type="entry name" value="NAD(P)H_dehydrogenase_qn"/>
</dbReference>
<evidence type="ECO:0000259" key="3">
    <source>
        <dbReference type="Pfam" id="PF02525"/>
    </source>
</evidence>
<dbReference type="Proteomes" id="UP000282002">
    <property type="component" value="Chromosome"/>
</dbReference>
<protein>
    <submittedName>
        <fullName evidence="4">Flavodoxin family protein</fullName>
    </submittedName>
</protein>
<evidence type="ECO:0000256" key="1">
    <source>
        <dbReference type="ARBA" id="ARBA00006252"/>
    </source>
</evidence>
<dbReference type="PANTHER" id="PTHR10204">
    <property type="entry name" value="NAD P H OXIDOREDUCTASE-RELATED"/>
    <property type="match status" value="1"/>
</dbReference>
<evidence type="ECO:0000313" key="4">
    <source>
        <dbReference type="EMBL" id="AZL60656.1"/>
    </source>
</evidence>
<comment type="similarity">
    <text evidence="1">Belongs to the NAD(P)H dehydrogenase (quinone) family.</text>
</comment>
<accession>A0A3S8UAM9</accession>
<reference evidence="4 5" key="1">
    <citation type="submission" date="2018-12" db="EMBL/GenBank/DDBJ databases">
        <title>Complete genome sequencing of Tabrizicola sp. K13M18.</title>
        <authorList>
            <person name="Bae J.-W."/>
        </authorList>
    </citation>
    <scope>NUCLEOTIDE SEQUENCE [LARGE SCALE GENOMIC DNA]</scope>
    <source>
        <strain evidence="4 5">K13M18</strain>
    </source>
</reference>
<dbReference type="Pfam" id="PF02525">
    <property type="entry name" value="Flavodoxin_2"/>
    <property type="match status" value="1"/>
</dbReference>
<dbReference type="AlphaFoldDB" id="A0A3S8UAM9"/>
<dbReference type="SUPFAM" id="SSF52218">
    <property type="entry name" value="Flavoproteins"/>
    <property type="match status" value="1"/>
</dbReference>
<dbReference type="OrthoDB" id="9798454at2"/>
<keyword evidence="2" id="KW-0560">Oxidoreductase</keyword>
<dbReference type="EMBL" id="CP034328">
    <property type="protein sequence ID" value="AZL60656.1"/>
    <property type="molecule type" value="Genomic_DNA"/>
</dbReference>
<dbReference type="GO" id="GO:0003955">
    <property type="term" value="F:NAD(P)H dehydrogenase (quinone) activity"/>
    <property type="evidence" value="ECO:0007669"/>
    <property type="project" value="TreeGrafter"/>
</dbReference>
<dbReference type="KEGG" id="taw:EI545_18620"/>
<evidence type="ECO:0000256" key="2">
    <source>
        <dbReference type="ARBA" id="ARBA00023002"/>
    </source>
</evidence>
<sequence length="193" mass="21696">MTRVLVVFAQPCAESFSAALKQVVVDRLTARGWDVDLCDLYAEGFDPVLTAAERRGYQNTANNTAPVQGYVDRLRAAQALVFVYPVWNFGFPAILKGYFDRVYLPGVSFTLENGLVAPALTHIRKLAVVTSYGATPFRAWAAGNPPKKMFTRVIRFICRPDRLRYLALYDMNRVTDAGRKAFLARVAHEMDRL</sequence>
<dbReference type="InterPro" id="IPR003680">
    <property type="entry name" value="Flavodoxin_fold"/>
</dbReference>
<dbReference type="RefSeq" id="WP_125326868.1">
    <property type="nucleotide sequence ID" value="NZ_CP034328.1"/>
</dbReference>
<evidence type="ECO:0000313" key="5">
    <source>
        <dbReference type="Proteomes" id="UP000282002"/>
    </source>
</evidence>
<name>A0A3S8UAM9_9RHOB</name>
<proteinExistence type="inferred from homology"/>
<dbReference type="Gene3D" id="3.40.50.360">
    <property type="match status" value="1"/>
</dbReference>
<feature type="domain" description="Flavodoxin-like fold" evidence="3">
    <location>
        <begin position="3"/>
        <end position="172"/>
    </location>
</feature>
<dbReference type="PANTHER" id="PTHR10204:SF34">
    <property type="entry name" value="NAD(P)H DEHYDROGENASE [QUINONE] 1 ISOFORM 1"/>
    <property type="match status" value="1"/>
</dbReference>
<dbReference type="GO" id="GO:0005829">
    <property type="term" value="C:cytosol"/>
    <property type="evidence" value="ECO:0007669"/>
    <property type="project" value="TreeGrafter"/>
</dbReference>
<keyword evidence="5" id="KW-1185">Reference proteome</keyword>